<feature type="transmembrane region" description="Helical" evidence="8">
    <location>
        <begin position="117"/>
        <end position="138"/>
    </location>
</feature>
<comment type="function">
    <text evidence="8">Claudins function as major constituents of the tight junction complexes that regulate the permeability of epithelia.</text>
</comment>
<dbReference type="OrthoDB" id="9446875at2759"/>
<evidence type="ECO:0000256" key="5">
    <source>
        <dbReference type="ARBA" id="ARBA00022949"/>
    </source>
</evidence>
<evidence type="ECO:0000256" key="6">
    <source>
        <dbReference type="ARBA" id="ARBA00022989"/>
    </source>
</evidence>
<dbReference type="InterPro" id="IPR006187">
    <property type="entry name" value="Claudin"/>
</dbReference>
<dbReference type="PRINTS" id="PR01385">
    <property type="entry name" value="CLAUDIN14"/>
</dbReference>
<dbReference type="Pfam" id="PF00822">
    <property type="entry name" value="PMP22_Claudin"/>
    <property type="match status" value="1"/>
</dbReference>
<dbReference type="KEGG" id="lcm:102346132"/>
<keyword evidence="11" id="KW-1185">Reference proteome</keyword>
<dbReference type="GeneTree" id="ENSGT00940000160785"/>
<evidence type="ECO:0000256" key="7">
    <source>
        <dbReference type="ARBA" id="ARBA00023136"/>
    </source>
</evidence>
<evidence type="ECO:0000256" key="9">
    <source>
        <dbReference type="SAM" id="MobiDB-lite"/>
    </source>
</evidence>
<dbReference type="EMBL" id="AFYH01119639">
    <property type="status" value="NOT_ANNOTATED_CDS"/>
    <property type="molecule type" value="Genomic_DNA"/>
</dbReference>
<reference evidence="10" key="2">
    <citation type="submission" date="2025-08" db="UniProtKB">
        <authorList>
            <consortium name="Ensembl"/>
        </authorList>
    </citation>
    <scope>IDENTIFICATION</scope>
</reference>
<dbReference type="GO" id="GO:0005923">
    <property type="term" value="C:bicellular tight junction"/>
    <property type="evidence" value="ECO:0007669"/>
    <property type="project" value="UniProtKB-SubCell"/>
</dbReference>
<dbReference type="STRING" id="7897.ENSLACP00000014944"/>
<evidence type="ECO:0000256" key="3">
    <source>
        <dbReference type="ARBA" id="ARBA00022475"/>
    </source>
</evidence>
<dbReference type="InterPro" id="IPR017974">
    <property type="entry name" value="Claudin_CS"/>
</dbReference>
<dbReference type="GO" id="GO:0005198">
    <property type="term" value="F:structural molecule activity"/>
    <property type="evidence" value="ECO:0007669"/>
    <property type="project" value="InterPro"/>
</dbReference>
<keyword evidence="6 8" id="KW-1133">Transmembrane helix</keyword>
<dbReference type="OMA" id="AGMKYEL"/>
<dbReference type="Ensembl" id="ENSLACT00000015049.1">
    <property type="protein sequence ID" value="ENSLACP00000014944.1"/>
    <property type="gene ID" value="ENSLACG00000013154.1"/>
</dbReference>
<dbReference type="FunCoup" id="H3AZ73">
    <property type="interactions" value="286"/>
</dbReference>
<feature type="transmembrane region" description="Helical" evidence="8">
    <location>
        <begin position="163"/>
        <end position="183"/>
    </location>
</feature>
<keyword evidence="3 8" id="KW-1003">Cell membrane</keyword>
<keyword evidence="5 8" id="KW-0965">Cell junction</keyword>
<dbReference type="HOGENOM" id="CLU_076370_1_2_1"/>
<accession>H3AZ73</accession>
<evidence type="ECO:0000256" key="8">
    <source>
        <dbReference type="RuleBase" id="RU060637"/>
    </source>
</evidence>
<dbReference type="Gene3D" id="1.20.140.150">
    <property type="match status" value="1"/>
</dbReference>
<name>H3AZ73_LATCH</name>
<comment type="subcellular location">
    <subcellularLocation>
        <location evidence="8">Cell junction</location>
        <location evidence="8">Tight junction</location>
    </subcellularLocation>
    <subcellularLocation>
        <location evidence="8">Cell membrane</location>
        <topology evidence="8">Multi-pass membrane protein</topology>
    </subcellularLocation>
</comment>
<dbReference type="FunFam" id="1.20.140.150:FF:000001">
    <property type="entry name" value="Claudin"/>
    <property type="match status" value="1"/>
</dbReference>
<evidence type="ECO:0000256" key="2">
    <source>
        <dbReference type="ARBA" id="ARBA00022427"/>
    </source>
</evidence>
<dbReference type="eggNOG" id="ENOG502R10A">
    <property type="taxonomic scope" value="Eukaryota"/>
</dbReference>
<protein>
    <recommendedName>
        <fullName evidence="8">Claudin</fullName>
    </recommendedName>
</protein>
<feature type="transmembrane region" description="Helical" evidence="8">
    <location>
        <begin position="79"/>
        <end position="105"/>
    </location>
</feature>
<dbReference type="PROSITE" id="PS01346">
    <property type="entry name" value="CLAUDIN"/>
    <property type="match status" value="1"/>
</dbReference>
<evidence type="ECO:0000313" key="11">
    <source>
        <dbReference type="Proteomes" id="UP000008672"/>
    </source>
</evidence>
<dbReference type="PANTHER" id="PTHR12002">
    <property type="entry name" value="CLAUDIN"/>
    <property type="match status" value="1"/>
</dbReference>
<comment type="similarity">
    <text evidence="1 8">Belongs to the claudin family.</text>
</comment>
<dbReference type="Proteomes" id="UP000008672">
    <property type="component" value="Unassembled WGS sequence"/>
</dbReference>
<evidence type="ECO:0000256" key="1">
    <source>
        <dbReference type="ARBA" id="ARBA00008295"/>
    </source>
</evidence>
<evidence type="ECO:0000313" key="10">
    <source>
        <dbReference type="Ensembl" id="ENSLACP00000014944.1"/>
    </source>
</evidence>
<keyword evidence="7 8" id="KW-0472">Membrane</keyword>
<keyword evidence="2 8" id="KW-0796">Tight junction</keyword>
<feature type="transmembrane region" description="Helical" evidence="8">
    <location>
        <begin position="6"/>
        <end position="27"/>
    </location>
</feature>
<dbReference type="AlphaFoldDB" id="H3AZ73"/>
<dbReference type="GeneID" id="102346132"/>
<dbReference type="RefSeq" id="XP_006001377.1">
    <property type="nucleotide sequence ID" value="XM_006001315.2"/>
</dbReference>
<sequence length="238" mass="25644">MASVSIQLVGFILGLLGLTGALIATLLPYWHTTAYIGGNIITAVGYMKGLWMACAYQSTGITQCETYKSLLALPPDLQAARAFMVISCVLSLMACSISVVGMKCTVCIQGSSLKNKIAVLGGICFIIAGLLCIIPVAWTMNEIVRTFYNPVIPSSYKYEVGQALYLGIGSAIVSVSGGIMLCLTCSSQTQRPQYHGRKQPHPMTFQNPMVHSTYTKPPSGRTKQSRSNYSGYNLNGYI</sequence>
<gene>
    <name evidence="10" type="primary">CLDN2</name>
</gene>
<dbReference type="CTD" id="9075"/>
<reference evidence="10" key="3">
    <citation type="submission" date="2025-09" db="UniProtKB">
        <authorList>
            <consortium name="Ensembl"/>
        </authorList>
    </citation>
    <scope>IDENTIFICATION</scope>
</reference>
<dbReference type="GO" id="GO:0005886">
    <property type="term" value="C:plasma membrane"/>
    <property type="evidence" value="ECO:0007669"/>
    <property type="project" value="UniProtKB-SubCell"/>
</dbReference>
<dbReference type="InParanoid" id="H3AZ73"/>
<dbReference type="InterPro" id="IPR004031">
    <property type="entry name" value="PMP22/EMP/MP20/Claudin"/>
</dbReference>
<dbReference type="PRINTS" id="PR01077">
    <property type="entry name" value="CLAUDIN"/>
</dbReference>
<keyword evidence="4 8" id="KW-0812">Transmembrane</keyword>
<organism evidence="10 11">
    <name type="scientific">Latimeria chalumnae</name>
    <name type="common">Coelacanth</name>
    <dbReference type="NCBI Taxonomy" id="7897"/>
    <lineage>
        <taxon>Eukaryota</taxon>
        <taxon>Metazoa</taxon>
        <taxon>Chordata</taxon>
        <taxon>Craniata</taxon>
        <taxon>Vertebrata</taxon>
        <taxon>Euteleostomi</taxon>
        <taxon>Coelacanthiformes</taxon>
        <taxon>Coelacanthidae</taxon>
        <taxon>Latimeria</taxon>
    </lineage>
</organism>
<evidence type="ECO:0000256" key="4">
    <source>
        <dbReference type="ARBA" id="ARBA00022692"/>
    </source>
</evidence>
<proteinExistence type="inferred from homology"/>
<reference evidence="11" key="1">
    <citation type="submission" date="2011-08" db="EMBL/GenBank/DDBJ databases">
        <title>The draft genome of Latimeria chalumnae.</title>
        <authorList>
            <person name="Di Palma F."/>
            <person name="Alfoldi J."/>
            <person name="Johnson J."/>
            <person name="Berlin A."/>
            <person name="Gnerre S."/>
            <person name="Jaffe D."/>
            <person name="MacCallum I."/>
            <person name="Young S."/>
            <person name="Walker B.J."/>
            <person name="Lander E."/>
            <person name="Lindblad-Toh K."/>
        </authorList>
    </citation>
    <scope>NUCLEOTIDE SEQUENCE [LARGE SCALE GENOMIC DNA]</scope>
    <source>
        <strain evidence="11">Wild caught</strain>
    </source>
</reference>
<feature type="region of interest" description="Disordered" evidence="9">
    <location>
        <begin position="210"/>
        <end position="238"/>
    </location>
</feature>